<protein>
    <submittedName>
        <fullName evidence="1">Uncharacterized protein</fullName>
    </submittedName>
</protein>
<name>X1BJN9_9ZZZZ</name>
<dbReference type="AlphaFoldDB" id="X1BJN9"/>
<sequence length="219" mass="25397">MGEWTDWSDWLREGYFVSYLVEGIRYYEHIVQRDLGHWEYAWPETISAESESGPFIPEALEITRGFDARTNTNRIWQTIFGIKGQSLIYIELPTDLHRHGIPKDPKPSSANRFTSHFEEYMTPFYEPTFLTEHFMVRPWTQQIAFDAYNPDAIDDTDLRLNILIAKCATERIGTVEGGVLIPSAPRWTETLDKLYRRVIPHRPLTIQPVRAPAEAPAGQ</sequence>
<evidence type="ECO:0000313" key="1">
    <source>
        <dbReference type="EMBL" id="GAG72291.1"/>
    </source>
</evidence>
<reference evidence="1" key="1">
    <citation type="journal article" date="2014" name="Front. Microbiol.">
        <title>High frequency of phylogenetically diverse reductive dehalogenase-homologous genes in deep subseafloor sedimentary metagenomes.</title>
        <authorList>
            <person name="Kawai M."/>
            <person name="Futagami T."/>
            <person name="Toyoda A."/>
            <person name="Takaki Y."/>
            <person name="Nishi S."/>
            <person name="Hori S."/>
            <person name="Arai W."/>
            <person name="Tsubouchi T."/>
            <person name="Morono Y."/>
            <person name="Uchiyama I."/>
            <person name="Ito T."/>
            <person name="Fujiyama A."/>
            <person name="Inagaki F."/>
            <person name="Takami H."/>
        </authorList>
    </citation>
    <scope>NUCLEOTIDE SEQUENCE</scope>
    <source>
        <strain evidence="1">Expedition CK06-06</strain>
    </source>
</reference>
<organism evidence="1">
    <name type="scientific">marine sediment metagenome</name>
    <dbReference type="NCBI Taxonomy" id="412755"/>
    <lineage>
        <taxon>unclassified sequences</taxon>
        <taxon>metagenomes</taxon>
        <taxon>ecological metagenomes</taxon>
    </lineage>
</organism>
<gene>
    <name evidence="1" type="ORF">S01H4_15955</name>
</gene>
<dbReference type="EMBL" id="BART01006990">
    <property type="protein sequence ID" value="GAG72291.1"/>
    <property type="molecule type" value="Genomic_DNA"/>
</dbReference>
<proteinExistence type="predicted"/>
<comment type="caution">
    <text evidence="1">The sequence shown here is derived from an EMBL/GenBank/DDBJ whole genome shotgun (WGS) entry which is preliminary data.</text>
</comment>
<accession>X1BJN9</accession>